<gene>
    <name evidence="1" type="ORF">LAUMK136_02905</name>
</gene>
<dbReference type="EMBL" id="UPHP01000067">
    <property type="protein sequence ID" value="VBA39273.1"/>
    <property type="molecule type" value="Genomic_DNA"/>
</dbReference>
<evidence type="ECO:0000313" key="2">
    <source>
        <dbReference type="Proteomes" id="UP000273307"/>
    </source>
</evidence>
<evidence type="ECO:0000313" key="1">
    <source>
        <dbReference type="EMBL" id="VBA39273.1"/>
    </source>
</evidence>
<dbReference type="Proteomes" id="UP000273307">
    <property type="component" value="Unassembled WGS sequence"/>
</dbReference>
<protein>
    <submittedName>
        <fullName evidence="1">Uncharacterized protein</fullName>
    </submittedName>
</protein>
<organism evidence="1 2">
    <name type="scientific">Mycobacterium attenuatum</name>
    <dbReference type="NCBI Taxonomy" id="2341086"/>
    <lineage>
        <taxon>Bacteria</taxon>
        <taxon>Bacillati</taxon>
        <taxon>Actinomycetota</taxon>
        <taxon>Actinomycetes</taxon>
        <taxon>Mycobacteriales</taxon>
        <taxon>Mycobacteriaceae</taxon>
        <taxon>Mycobacterium</taxon>
    </lineage>
</organism>
<sequence>MLPRMCAGDILCPDAAENDSKMKFDRDPTRNFAGDLAGPECQIHGGADTRRDTSLTNVVDDNDDFAVNPTDQLRKNLPLYDELLDLTKTDPGKAYYWSGRDAHGVGVGPDGSRIAERLAAEANATTLKMLLERRGMAPVPGWDAAFPDTIRFWDEAARAYAENAAGTVTAIVGCDVRPDNIWQRVEIPRLRSNPNVTRIVQIDPDSRVSTVIYERTPTARPRMPAVVFRLIDMAFGRRMSRLLDGLSRSA</sequence>
<accession>A0A498Q3Q1</accession>
<keyword evidence="2" id="KW-1185">Reference proteome</keyword>
<reference evidence="1 2" key="1">
    <citation type="submission" date="2018-09" db="EMBL/GenBank/DDBJ databases">
        <authorList>
            <person name="Tagini F."/>
        </authorList>
    </citation>
    <scope>NUCLEOTIDE SEQUENCE [LARGE SCALE GENOMIC DNA]</scope>
    <source>
        <strain evidence="1 2">MK136</strain>
    </source>
</reference>
<proteinExistence type="predicted"/>
<dbReference type="SUPFAM" id="SSF52309">
    <property type="entry name" value="N-(deoxy)ribosyltransferase-like"/>
    <property type="match status" value="1"/>
</dbReference>
<dbReference type="AlphaFoldDB" id="A0A498Q3Q1"/>
<name>A0A498Q3Q1_9MYCO</name>